<proteinExistence type="predicted"/>
<reference evidence="1" key="1">
    <citation type="submission" date="2020-06" db="EMBL/GenBank/DDBJ databases">
        <title>WGS assembly of Ceratodon purpureus strain R40.</title>
        <authorList>
            <person name="Carey S.B."/>
            <person name="Jenkins J."/>
            <person name="Shu S."/>
            <person name="Lovell J.T."/>
            <person name="Sreedasyam A."/>
            <person name="Maumus F."/>
            <person name="Tiley G.P."/>
            <person name="Fernandez-Pozo N."/>
            <person name="Barry K."/>
            <person name="Chen C."/>
            <person name="Wang M."/>
            <person name="Lipzen A."/>
            <person name="Daum C."/>
            <person name="Saski C.A."/>
            <person name="Payton A.C."/>
            <person name="Mcbreen J.C."/>
            <person name="Conrad R.E."/>
            <person name="Kollar L.M."/>
            <person name="Olsson S."/>
            <person name="Huttunen S."/>
            <person name="Landis J.B."/>
            <person name="Wickett N.J."/>
            <person name="Johnson M.G."/>
            <person name="Rensing S.A."/>
            <person name="Grimwood J."/>
            <person name="Schmutz J."/>
            <person name="Mcdaniel S.F."/>
        </authorList>
    </citation>
    <scope>NUCLEOTIDE SEQUENCE</scope>
    <source>
        <strain evidence="1">R40</strain>
    </source>
</reference>
<dbReference type="EMBL" id="CM026426">
    <property type="protein sequence ID" value="KAG0574768.1"/>
    <property type="molecule type" value="Genomic_DNA"/>
</dbReference>
<sequence>MTCPVYGITEEELRRECASSLNLRRALIVFIEEGQYQYGGLGFALGESLRREVVAKMEEVRDGTGDGVVQSVMRWVRYVQLCALHDLAVCEPMRFNLSWQVTNHEHWNEMAKQ</sequence>
<name>A0A8T0HWH3_CERPU</name>
<dbReference type="Proteomes" id="UP000822688">
    <property type="component" value="Chromosome V"/>
</dbReference>
<dbReference type="AlphaFoldDB" id="A0A8T0HWH3"/>
<gene>
    <name evidence="1" type="ORF">KC19_VG289400</name>
</gene>
<evidence type="ECO:0000313" key="2">
    <source>
        <dbReference type="Proteomes" id="UP000822688"/>
    </source>
</evidence>
<comment type="caution">
    <text evidence="1">The sequence shown here is derived from an EMBL/GenBank/DDBJ whole genome shotgun (WGS) entry which is preliminary data.</text>
</comment>
<evidence type="ECO:0000313" key="1">
    <source>
        <dbReference type="EMBL" id="KAG0574768.1"/>
    </source>
</evidence>
<accession>A0A8T0HWH3</accession>
<organism evidence="1 2">
    <name type="scientific">Ceratodon purpureus</name>
    <name type="common">Fire moss</name>
    <name type="synonym">Dicranum purpureum</name>
    <dbReference type="NCBI Taxonomy" id="3225"/>
    <lineage>
        <taxon>Eukaryota</taxon>
        <taxon>Viridiplantae</taxon>
        <taxon>Streptophyta</taxon>
        <taxon>Embryophyta</taxon>
        <taxon>Bryophyta</taxon>
        <taxon>Bryophytina</taxon>
        <taxon>Bryopsida</taxon>
        <taxon>Dicranidae</taxon>
        <taxon>Pseudoditrichales</taxon>
        <taxon>Ditrichaceae</taxon>
        <taxon>Ceratodon</taxon>
    </lineage>
</organism>
<keyword evidence="2" id="KW-1185">Reference proteome</keyword>
<protein>
    <submittedName>
        <fullName evidence="1">Uncharacterized protein</fullName>
    </submittedName>
</protein>